<dbReference type="PROSITE" id="PS00028">
    <property type="entry name" value="ZINC_FINGER_C2H2_1"/>
    <property type="match status" value="2"/>
</dbReference>
<evidence type="ECO:0000256" key="6">
    <source>
        <dbReference type="ARBA" id="ARBA00023015"/>
    </source>
</evidence>
<organism evidence="12 13">
    <name type="scientific">Zea mays</name>
    <name type="common">Maize</name>
    <dbReference type="NCBI Taxonomy" id="4577"/>
    <lineage>
        <taxon>Eukaryota</taxon>
        <taxon>Viridiplantae</taxon>
        <taxon>Streptophyta</taxon>
        <taxon>Embryophyta</taxon>
        <taxon>Tracheophyta</taxon>
        <taxon>Spermatophyta</taxon>
        <taxon>Magnoliopsida</taxon>
        <taxon>Liliopsida</taxon>
        <taxon>Poales</taxon>
        <taxon>Poaceae</taxon>
        <taxon>PACMAD clade</taxon>
        <taxon>Panicoideae</taxon>
        <taxon>Andropogonodae</taxon>
        <taxon>Andropogoneae</taxon>
        <taxon>Tripsacinae</taxon>
        <taxon>Zea</taxon>
    </lineage>
</organism>
<evidence type="ECO:0000256" key="3">
    <source>
        <dbReference type="ARBA" id="ARBA00022737"/>
    </source>
</evidence>
<dbReference type="PANTHER" id="PTHR26374:SF454">
    <property type="entry name" value="OS04G0162500 PROTEIN"/>
    <property type="match status" value="1"/>
</dbReference>
<dbReference type="GO" id="GO:0008270">
    <property type="term" value="F:zinc ion binding"/>
    <property type="evidence" value="ECO:0007669"/>
    <property type="project" value="UniProtKB-KW"/>
</dbReference>
<dbReference type="GO" id="GO:0005634">
    <property type="term" value="C:nucleus"/>
    <property type="evidence" value="ECO:0007669"/>
    <property type="project" value="UniProtKB-SubCell"/>
</dbReference>
<feature type="region of interest" description="Disordered" evidence="10">
    <location>
        <begin position="105"/>
        <end position="131"/>
    </location>
</feature>
<feature type="compositionally biased region" description="Basic residues" evidence="10">
    <location>
        <begin position="23"/>
        <end position="32"/>
    </location>
</feature>
<keyword evidence="7" id="KW-0804">Transcription</keyword>
<dbReference type="InterPro" id="IPR013087">
    <property type="entry name" value="Znf_C2H2_type"/>
</dbReference>
<evidence type="ECO:0000256" key="1">
    <source>
        <dbReference type="ARBA" id="ARBA00004123"/>
    </source>
</evidence>
<feature type="compositionally biased region" description="Low complexity" evidence="10">
    <location>
        <begin position="237"/>
        <end position="253"/>
    </location>
</feature>
<evidence type="ECO:0000259" key="11">
    <source>
        <dbReference type="PROSITE" id="PS50157"/>
    </source>
</evidence>
<evidence type="ECO:0000256" key="4">
    <source>
        <dbReference type="ARBA" id="ARBA00022771"/>
    </source>
</evidence>
<evidence type="ECO:0000256" key="9">
    <source>
        <dbReference type="PROSITE-ProRule" id="PRU00042"/>
    </source>
</evidence>
<evidence type="ECO:0000313" key="13">
    <source>
        <dbReference type="Proteomes" id="UP000251960"/>
    </source>
</evidence>
<dbReference type="PANTHER" id="PTHR26374">
    <property type="entry name" value="ZINC FINGER PROTEIN ZAT5"/>
    <property type="match status" value="1"/>
</dbReference>
<dbReference type="SUPFAM" id="SSF57667">
    <property type="entry name" value="beta-beta-alpha zinc fingers"/>
    <property type="match status" value="1"/>
</dbReference>
<keyword evidence="4 9" id="KW-0863">Zinc-finger</keyword>
<feature type="domain" description="C2H2-type" evidence="11">
    <location>
        <begin position="141"/>
        <end position="168"/>
    </location>
</feature>
<dbReference type="OrthoDB" id="6077919at2759"/>
<keyword evidence="6" id="KW-0805">Transcription regulation</keyword>
<proteinExistence type="predicted"/>
<dbReference type="AlphaFoldDB" id="A0A3L6G7N2"/>
<accession>A0A3L6G7N2</accession>
<sequence>MAGVQEKEAGTPPAMAVPPVLVKGKRSKRQRVHAPPVVAVPVAAAAEWSSSSAASPAGGDDSVSGTATSPSAADDAEAASAGCCLLTEEDEDMALCLMLLAHGEPARDDGGGGNGKTAAKEASSRFRSRRPAAAGDGEYVYECKTCNKCFLSFQALGGHRTSHKKPRLLLLPPVPSQPTQEKDLGLGLVPAPAPAAAETAEASPSPAAPAEGAADATALAIPVAAAPKQEGQAAAAVAVATSSTSNSSSSGAKQPHHRPRVHECSICGAEFGSGQALGGHMRRHRPLVPAGARERDDAHAPSRKEKSLLELDLNMPAPCDETDAPAVTSPRFAFAVAERPPAPLLFPPATPSALVDCHY</sequence>
<comment type="caution">
    <text evidence="12">The sequence shown here is derived from an EMBL/GenBank/DDBJ whole genome shotgun (WGS) entry which is preliminary data.</text>
</comment>
<protein>
    <submittedName>
        <fullName evidence="12">Zinc finger protein ZAT5</fullName>
    </submittedName>
</protein>
<feature type="compositionally biased region" description="Low complexity" evidence="10">
    <location>
        <begin position="64"/>
        <end position="73"/>
    </location>
</feature>
<dbReference type="Proteomes" id="UP000251960">
    <property type="component" value="Chromosome 2"/>
</dbReference>
<feature type="region of interest" description="Disordered" evidence="10">
    <location>
        <begin position="237"/>
        <end position="261"/>
    </location>
</feature>
<gene>
    <name evidence="12" type="primary">ZAT5_4</name>
    <name evidence="12" type="ORF">Zm00014a_042469</name>
</gene>
<dbReference type="ExpressionAtlas" id="A0A3L6G7N2">
    <property type="expression patterns" value="baseline and differential"/>
</dbReference>
<keyword evidence="3" id="KW-0677">Repeat</keyword>
<dbReference type="Gene3D" id="3.30.160.60">
    <property type="entry name" value="Classic Zinc Finger"/>
    <property type="match status" value="1"/>
</dbReference>
<dbReference type="KEGG" id="zma:100192028"/>
<keyword evidence="2" id="KW-0479">Metal-binding</keyword>
<dbReference type="Pfam" id="PF13912">
    <property type="entry name" value="zf-C2H2_6"/>
    <property type="match status" value="2"/>
</dbReference>
<feature type="region of interest" description="Disordered" evidence="10">
    <location>
        <begin position="1"/>
        <end position="73"/>
    </location>
</feature>
<keyword evidence="8" id="KW-0539">Nucleus</keyword>
<evidence type="ECO:0000256" key="10">
    <source>
        <dbReference type="SAM" id="MobiDB-lite"/>
    </source>
</evidence>
<comment type="subcellular location">
    <subcellularLocation>
        <location evidence="1">Nucleus</location>
    </subcellularLocation>
</comment>
<keyword evidence="5" id="KW-0862">Zinc</keyword>
<feature type="domain" description="C2H2-type" evidence="11">
    <location>
        <begin position="262"/>
        <end position="289"/>
    </location>
</feature>
<evidence type="ECO:0000256" key="7">
    <source>
        <dbReference type="ARBA" id="ARBA00023163"/>
    </source>
</evidence>
<evidence type="ECO:0000313" key="12">
    <source>
        <dbReference type="EMBL" id="PWZ41490.1"/>
    </source>
</evidence>
<name>A0A3L6G7N2_MAIZE</name>
<reference evidence="12 13" key="1">
    <citation type="journal article" date="2018" name="Nat. Genet.">
        <title>Extensive intraspecific gene order and gene structural variations between Mo17 and other maize genomes.</title>
        <authorList>
            <person name="Sun S."/>
            <person name="Zhou Y."/>
            <person name="Chen J."/>
            <person name="Shi J."/>
            <person name="Zhao H."/>
            <person name="Zhao H."/>
            <person name="Song W."/>
            <person name="Zhang M."/>
            <person name="Cui Y."/>
            <person name="Dong X."/>
            <person name="Liu H."/>
            <person name="Ma X."/>
            <person name="Jiao Y."/>
            <person name="Wang B."/>
            <person name="Wei X."/>
            <person name="Stein J.C."/>
            <person name="Glaubitz J.C."/>
            <person name="Lu F."/>
            <person name="Yu G."/>
            <person name="Liang C."/>
            <person name="Fengler K."/>
            <person name="Li B."/>
            <person name="Rafalski A."/>
            <person name="Schnable P.S."/>
            <person name="Ware D.H."/>
            <person name="Buckler E.S."/>
            <person name="Lai J."/>
        </authorList>
    </citation>
    <scope>NUCLEOTIDE SEQUENCE [LARGE SCALE GENOMIC DNA]</scope>
    <source>
        <strain evidence="13">cv. Missouri 17</strain>
        <tissue evidence="12">Seedling</tissue>
    </source>
</reference>
<evidence type="ECO:0000256" key="2">
    <source>
        <dbReference type="ARBA" id="ARBA00022723"/>
    </source>
</evidence>
<dbReference type="SMART" id="SM00355">
    <property type="entry name" value="ZnF_C2H2"/>
    <property type="match status" value="2"/>
</dbReference>
<dbReference type="PROSITE" id="PS50157">
    <property type="entry name" value="ZINC_FINGER_C2H2_2"/>
    <property type="match status" value="2"/>
</dbReference>
<evidence type="ECO:0000256" key="5">
    <source>
        <dbReference type="ARBA" id="ARBA00022833"/>
    </source>
</evidence>
<evidence type="ECO:0000256" key="8">
    <source>
        <dbReference type="ARBA" id="ARBA00023242"/>
    </source>
</evidence>
<dbReference type="EMBL" id="NCVQ01000003">
    <property type="protein sequence ID" value="PWZ41490.1"/>
    <property type="molecule type" value="Genomic_DNA"/>
</dbReference>
<feature type="compositionally biased region" description="Low complexity" evidence="10">
    <location>
        <begin position="34"/>
        <end position="57"/>
    </location>
</feature>
<dbReference type="InterPro" id="IPR036236">
    <property type="entry name" value="Znf_C2H2_sf"/>
</dbReference>